<evidence type="ECO:0000313" key="2">
    <source>
        <dbReference type="Proteomes" id="UP000602759"/>
    </source>
</evidence>
<protein>
    <submittedName>
        <fullName evidence="1">Uncharacterized protein</fullName>
    </submittedName>
</protein>
<proteinExistence type="predicted"/>
<organism evidence="1 2">
    <name type="scientific">Sphingobacterium micropteri</name>
    <dbReference type="NCBI Taxonomy" id="2763501"/>
    <lineage>
        <taxon>Bacteria</taxon>
        <taxon>Pseudomonadati</taxon>
        <taxon>Bacteroidota</taxon>
        <taxon>Sphingobacteriia</taxon>
        <taxon>Sphingobacteriales</taxon>
        <taxon>Sphingobacteriaceae</taxon>
        <taxon>Sphingobacterium</taxon>
    </lineage>
</organism>
<accession>A0ABR7YR22</accession>
<dbReference type="Proteomes" id="UP000602759">
    <property type="component" value="Unassembled WGS sequence"/>
</dbReference>
<dbReference type="RefSeq" id="WP_190994706.1">
    <property type="nucleotide sequence ID" value="NZ_JACOIK010000008.1"/>
</dbReference>
<dbReference type="EMBL" id="JACOIK010000008">
    <property type="protein sequence ID" value="MBD1433765.1"/>
    <property type="molecule type" value="Genomic_DNA"/>
</dbReference>
<gene>
    <name evidence="1" type="ORF">H8B06_13075</name>
</gene>
<sequence>MDFRYLPLLLDAAEIADDDYDPTVKIQGFWTKYGVDHSRLNILNMFLFYRGETELQDRLSVEEMEEFSRDLRALLMAYFVVHHEKINLEDIAIPTTEVPEKSEEDKLYADIFYSILGLRDFEHKHKP</sequence>
<reference evidence="1 2" key="1">
    <citation type="submission" date="2020-08" db="EMBL/GenBank/DDBJ databases">
        <title>Sphingobacterium sp. DN00404 isolated from aquaculture water.</title>
        <authorList>
            <person name="Zhang M."/>
        </authorList>
    </citation>
    <scope>NUCLEOTIDE SEQUENCE [LARGE SCALE GENOMIC DNA]</scope>
    <source>
        <strain evidence="1 2">DN00404</strain>
    </source>
</reference>
<comment type="caution">
    <text evidence="1">The sequence shown here is derived from an EMBL/GenBank/DDBJ whole genome shotgun (WGS) entry which is preliminary data.</text>
</comment>
<keyword evidence="2" id="KW-1185">Reference proteome</keyword>
<name>A0ABR7YR22_9SPHI</name>
<evidence type="ECO:0000313" key="1">
    <source>
        <dbReference type="EMBL" id="MBD1433765.1"/>
    </source>
</evidence>